<evidence type="ECO:0000256" key="1">
    <source>
        <dbReference type="SAM" id="MobiDB-lite"/>
    </source>
</evidence>
<accession>A0A135VAJ2</accession>
<evidence type="ECO:0000313" key="3">
    <source>
        <dbReference type="Proteomes" id="UP000070121"/>
    </source>
</evidence>
<dbReference type="EMBL" id="JFFI01000068">
    <property type="protein sequence ID" value="KXH69491.1"/>
    <property type="molecule type" value="Genomic_DNA"/>
</dbReference>
<dbReference type="Proteomes" id="UP000070121">
    <property type="component" value="Unassembled WGS sequence"/>
</dbReference>
<reference evidence="2 3" key="1">
    <citation type="submission" date="2014-02" db="EMBL/GenBank/DDBJ databases">
        <title>The genome sequence of Colletotrichum salicis CBS 607.94.</title>
        <authorList>
            <person name="Baroncelli R."/>
            <person name="Thon M.R."/>
        </authorList>
    </citation>
    <scope>NUCLEOTIDE SEQUENCE [LARGE SCALE GENOMIC DNA]</scope>
    <source>
        <strain evidence="2 3">CBS 607.94</strain>
    </source>
</reference>
<gene>
    <name evidence="2" type="ORF">CSAL01_11666</name>
</gene>
<feature type="region of interest" description="Disordered" evidence="1">
    <location>
        <begin position="265"/>
        <end position="332"/>
    </location>
</feature>
<dbReference type="AlphaFoldDB" id="A0A135VAJ2"/>
<protein>
    <submittedName>
        <fullName evidence="2">Uncharacterized protein</fullName>
    </submittedName>
</protein>
<sequence>MPPRQPLTTKDFPQPTTAAKLMQKSKIGLSHQDQFTAADWVSSFRKETSDTIIRLSILPLKPPDLQFGSFPLDQVRRWDYSGQSEPSEKRPSPLTDFSLVICTPLFRHSELACWATLASRARHPLAASPLPLGWSKENTLADMTLSYGSSAQLFSYPWLEVATAAHDWSRQIFRCIRRSLLSSDTDSAYVSQTHLPTAQDTAASLFQGPTIKDVHLFSRPTTMKEIKADSHWQYANLILFCQKKKKKPSPVLHFCSGMTSDGLSNSAGSCEVPTEEHQHSSRGRRQCSFWMESSGGQPAQSGHRRRESPEGRATAAQRSTPAAPSCAPDTDF</sequence>
<organism evidence="2 3">
    <name type="scientific">Colletotrichum salicis</name>
    <dbReference type="NCBI Taxonomy" id="1209931"/>
    <lineage>
        <taxon>Eukaryota</taxon>
        <taxon>Fungi</taxon>
        <taxon>Dikarya</taxon>
        <taxon>Ascomycota</taxon>
        <taxon>Pezizomycotina</taxon>
        <taxon>Sordariomycetes</taxon>
        <taxon>Hypocreomycetidae</taxon>
        <taxon>Glomerellales</taxon>
        <taxon>Glomerellaceae</taxon>
        <taxon>Colletotrichum</taxon>
        <taxon>Colletotrichum acutatum species complex</taxon>
    </lineage>
</organism>
<evidence type="ECO:0000313" key="2">
    <source>
        <dbReference type="EMBL" id="KXH69491.1"/>
    </source>
</evidence>
<name>A0A135VAJ2_9PEZI</name>
<proteinExistence type="predicted"/>
<comment type="caution">
    <text evidence="2">The sequence shown here is derived from an EMBL/GenBank/DDBJ whole genome shotgun (WGS) entry which is preliminary data.</text>
</comment>
<keyword evidence="3" id="KW-1185">Reference proteome</keyword>